<dbReference type="AlphaFoldDB" id="M5U2X0"/>
<organism evidence="2 3">
    <name type="scientific">Rhodopirellula sallentina SM41</name>
    <dbReference type="NCBI Taxonomy" id="1263870"/>
    <lineage>
        <taxon>Bacteria</taxon>
        <taxon>Pseudomonadati</taxon>
        <taxon>Planctomycetota</taxon>
        <taxon>Planctomycetia</taxon>
        <taxon>Pirellulales</taxon>
        <taxon>Pirellulaceae</taxon>
        <taxon>Rhodopirellula</taxon>
    </lineage>
</organism>
<feature type="region of interest" description="Disordered" evidence="1">
    <location>
        <begin position="335"/>
        <end position="363"/>
    </location>
</feature>
<evidence type="ECO:0000313" key="2">
    <source>
        <dbReference type="EMBL" id="EMI52191.1"/>
    </source>
</evidence>
<dbReference type="EMBL" id="ANOH01000444">
    <property type="protein sequence ID" value="EMI52191.1"/>
    <property type="molecule type" value="Genomic_DNA"/>
</dbReference>
<comment type="caution">
    <text evidence="2">The sequence shown here is derived from an EMBL/GenBank/DDBJ whole genome shotgun (WGS) entry which is preliminary data.</text>
</comment>
<keyword evidence="3" id="KW-1185">Reference proteome</keyword>
<feature type="region of interest" description="Disordered" evidence="1">
    <location>
        <begin position="174"/>
        <end position="211"/>
    </location>
</feature>
<evidence type="ECO:0000256" key="1">
    <source>
        <dbReference type="SAM" id="MobiDB-lite"/>
    </source>
</evidence>
<reference evidence="2 3" key="1">
    <citation type="journal article" date="2013" name="Mar. Genomics">
        <title>Expression of sulfatases in Rhodopirellula baltica and the diversity of sulfatases in the genus Rhodopirellula.</title>
        <authorList>
            <person name="Wegner C.E."/>
            <person name="Richter-Heitmann T."/>
            <person name="Klindworth A."/>
            <person name="Klockow C."/>
            <person name="Richter M."/>
            <person name="Achstetter T."/>
            <person name="Glockner F.O."/>
            <person name="Harder J."/>
        </authorList>
    </citation>
    <scope>NUCLEOTIDE SEQUENCE [LARGE SCALE GENOMIC DNA]</scope>
    <source>
        <strain evidence="2 3">SM41</strain>
    </source>
</reference>
<proteinExistence type="predicted"/>
<gene>
    <name evidence="2" type="ORF">RSSM_06387</name>
</gene>
<dbReference type="PATRIC" id="fig|1263870.3.peg.6769"/>
<dbReference type="Proteomes" id="UP000011885">
    <property type="component" value="Unassembled WGS sequence"/>
</dbReference>
<dbReference type="RefSeq" id="WP_008688280.1">
    <property type="nucleotide sequence ID" value="NZ_ANOH01000444.1"/>
</dbReference>
<protein>
    <submittedName>
        <fullName evidence="2">Uncharacterized protein</fullName>
    </submittedName>
</protein>
<evidence type="ECO:0000313" key="3">
    <source>
        <dbReference type="Proteomes" id="UP000011885"/>
    </source>
</evidence>
<name>M5U2X0_9BACT</name>
<accession>M5U2X0</accession>
<feature type="compositionally biased region" description="Polar residues" evidence="1">
    <location>
        <begin position="258"/>
        <end position="267"/>
    </location>
</feature>
<feature type="region of interest" description="Disordered" evidence="1">
    <location>
        <begin position="256"/>
        <end position="295"/>
    </location>
</feature>
<sequence length="363" mass="40398">MNQHLPPADRVVHRCHKVPLEARTFGDMLLGIKTVESSRSRANERHETAKSKPDRDIRGWNDYHTIAAMHEDRIASNLLRDLLSWPGVDRIKIELESDGQKFCSDSLTRFRATWCKSWGITTSAFDEKKLIDLAKFLDDHTSNRSNANRITVIPPGVPISAVFPGANASGTEWGKAALPPHASSDAECAAKQIDAADGSSRPKDQEDTDTVQLEEELNKLRAERLRWELEKEKAAFRWQQIVDVFSQSVSPFGGLPYTQANGTSSPTPGIDGQKLQDSESAKAPPSIPQRDDTGWDWLTTAEIAERQGLTVDHIKNARDPNVCQWVSDDGLEFIDAYGNPARKPPPNGHPRYPVKSSESSKSR</sequence>